<dbReference type="EMBL" id="JBJKFK010000167">
    <property type="protein sequence ID" value="KAL3319132.1"/>
    <property type="molecule type" value="Genomic_DNA"/>
</dbReference>
<comment type="caution">
    <text evidence="1">The sequence shown here is derived from an EMBL/GenBank/DDBJ whole genome shotgun (WGS) entry which is preliminary data.</text>
</comment>
<keyword evidence="2" id="KW-1185">Reference proteome</keyword>
<dbReference type="AlphaFoldDB" id="A0ABD2QIW6"/>
<accession>A0ABD2QIW6</accession>
<name>A0ABD2QIW6_9PLAT</name>
<sequence length="127" mass="13877">MSLALAGPGAPIACGLCRGSSVLYLLRQPCPGTPREPQQLHLVCEEFCEELFTNCKPALLKGESLNKQFQSGKDFCKNRNFIVEAKSDMTNRSCFNGVPEMLLPSEAPGRRVPILAILVSIILLNSQ</sequence>
<organism evidence="1 2">
    <name type="scientific">Cichlidogyrus casuarinus</name>
    <dbReference type="NCBI Taxonomy" id="1844966"/>
    <lineage>
        <taxon>Eukaryota</taxon>
        <taxon>Metazoa</taxon>
        <taxon>Spiralia</taxon>
        <taxon>Lophotrochozoa</taxon>
        <taxon>Platyhelminthes</taxon>
        <taxon>Monogenea</taxon>
        <taxon>Monopisthocotylea</taxon>
        <taxon>Dactylogyridea</taxon>
        <taxon>Ancyrocephalidae</taxon>
        <taxon>Cichlidogyrus</taxon>
    </lineage>
</organism>
<dbReference type="Proteomes" id="UP001626550">
    <property type="component" value="Unassembled WGS sequence"/>
</dbReference>
<evidence type="ECO:0000313" key="1">
    <source>
        <dbReference type="EMBL" id="KAL3319132.1"/>
    </source>
</evidence>
<reference evidence="1 2" key="1">
    <citation type="submission" date="2024-11" db="EMBL/GenBank/DDBJ databases">
        <title>Adaptive evolution of stress response genes in parasites aligns with host niche diversity.</title>
        <authorList>
            <person name="Hahn C."/>
            <person name="Resl P."/>
        </authorList>
    </citation>
    <scope>NUCLEOTIDE SEQUENCE [LARGE SCALE GENOMIC DNA]</scope>
    <source>
        <strain evidence="1">EGGRZ-B1_66</strain>
        <tissue evidence="1">Body</tissue>
    </source>
</reference>
<evidence type="ECO:0000313" key="2">
    <source>
        <dbReference type="Proteomes" id="UP001626550"/>
    </source>
</evidence>
<protein>
    <submittedName>
        <fullName evidence="1">Uncharacterized protein</fullName>
    </submittedName>
</protein>
<gene>
    <name evidence="1" type="ORF">Ciccas_002195</name>
</gene>
<proteinExistence type="predicted"/>